<protein>
    <submittedName>
        <fullName evidence="1">Helix-turn-helix domain-containing protein</fullName>
    </submittedName>
</protein>
<keyword evidence="2" id="KW-1185">Reference proteome</keyword>
<reference evidence="1" key="1">
    <citation type="submission" date="2019-06" db="EMBL/GenBank/DDBJ databases">
        <title>Pseudomonas-derived Butenolides : (Bio)synthesis of Styrolides.</title>
        <authorList>
            <person name="Klapper M."/>
            <person name="Chowdhury S."/>
            <person name="Stallforth P."/>
        </authorList>
    </citation>
    <scope>NUCLEOTIDE SEQUENCE [LARGE SCALE GENOMIC DNA]</scope>
    <source>
        <strain evidence="1">EC-S101</strain>
    </source>
</reference>
<sequence>MTLLEYIKILDDAKLKTFASRCNTSVGQLKQVAYGNRRANAALSISIDRHSGSRVTCESLRPDIDWQYLRMQAPANHRVENAA</sequence>
<gene>
    <name evidence="1" type="ORF">FHG55_03015</name>
</gene>
<name>A0A5C4L3F3_PSEJE</name>
<dbReference type="Gene3D" id="1.10.260.40">
    <property type="entry name" value="lambda repressor-like DNA-binding domains"/>
    <property type="match status" value="1"/>
</dbReference>
<dbReference type="GO" id="GO:0003677">
    <property type="term" value="F:DNA binding"/>
    <property type="evidence" value="ECO:0007669"/>
    <property type="project" value="InterPro"/>
</dbReference>
<comment type="caution">
    <text evidence="1">The sequence shown here is derived from an EMBL/GenBank/DDBJ whole genome shotgun (WGS) entry which is preliminary data.</text>
</comment>
<dbReference type="RefSeq" id="WP_103366962.1">
    <property type="nucleotide sequence ID" value="NZ_VDDB01000003.1"/>
</dbReference>
<accession>A0A5C4L3F3</accession>
<evidence type="ECO:0000313" key="2">
    <source>
        <dbReference type="Proteomes" id="UP000306272"/>
    </source>
</evidence>
<organism evidence="1 2">
    <name type="scientific">Pseudomonas jessenii</name>
    <dbReference type="NCBI Taxonomy" id="77298"/>
    <lineage>
        <taxon>Bacteria</taxon>
        <taxon>Pseudomonadati</taxon>
        <taxon>Pseudomonadota</taxon>
        <taxon>Gammaproteobacteria</taxon>
        <taxon>Pseudomonadales</taxon>
        <taxon>Pseudomonadaceae</taxon>
        <taxon>Pseudomonas</taxon>
    </lineage>
</organism>
<dbReference type="EMBL" id="VDDB01000003">
    <property type="protein sequence ID" value="TNB99707.1"/>
    <property type="molecule type" value="Genomic_DNA"/>
</dbReference>
<dbReference type="InterPro" id="IPR010982">
    <property type="entry name" value="Lambda_DNA-bd_dom_sf"/>
</dbReference>
<proteinExistence type="predicted"/>
<dbReference type="Proteomes" id="UP000306272">
    <property type="component" value="Unassembled WGS sequence"/>
</dbReference>
<evidence type="ECO:0000313" key="1">
    <source>
        <dbReference type="EMBL" id="TNB99707.1"/>
    </source>
</evidence>
<dbReference type="AlphaFoldDB" id="A0A5C4L3F3"/>